<reference evidence="9 10" key="2">
    <citation type="journal article" date="2016" name="Sci. Rep.">
        <title>The genome of Rhizobiales bacteria in predatory ants reveals urease gene functions but no genes for nitrogen fixation.</title>
        <authorList>
            <person name="Neuvonen M.M."/>
            <person name="Tamarit D."/>
            <person name="Naslund K."/>
            <person name="Liebig J."/>
            <person name="Feldhaar H."/>
            <person name="Moran N.A."/>
            <person name="Guy L."/>
            <person name="Andersson S.G."/>
        </authorList>
    </citation>
    <scope>NUCLEOTIDE SEQUENCE [LARGE SCALE GENOMIC DNA]</scope>
    <source>
        <strain evidence="9 10">Hsal</strain>
    </source>
</reference>
<dbReference type="KEGG" id="thd:BHV28_03170"/>
<evidence type="ECO:0000256" key="4">
    <source>
        <dbReference type="ARBA" id="ARBA00022692"/>
    </source>
</evidence>
<dbReference type="GO" id="GO:0048473">
    <property type="term" value="P:D-methionine transmembrane transport"/>
    <property type="evidence" value="ECO:0007669"/>
    <property type="project" value="TreeGrafter"/>
</dbReference>
<dbReference type="Gene3D" id="1.10.3720.10">
    <property type="entry name" value="MetI-like"/>
    <property type="match status" value="1"/>
</dbReference>
<dbReference type="PANTHER" id="PTHR30450">
    <property type="entry name" value="ABC TRANSPORTER PERMEASE"/>
    <property type="match status" value="1"/>
</dbReference>
<comment type="similarity">
    <text evidence="7">Belongs to the binding-protein-dependent transport system permease family.</text>
</comment>
<dbReference type="EMBL" id="CP017315">
    <property type="protein sequence ID" value="AQS41033.1"/>
    <property type="molecule type" value="Genomic_DNA"/>
</dbReference>
<keyword evidence="6 7" id="KW-0472">Membrane</keyword>
<evidence type="ECO:0000256" key="2">
    <source>
        <dbReference type="ARBA" id="ARBA00022448"/>
    </source>
</evidence>
<keyword evidence="4 7" id="KW-0812">Transmembrane</keyword>
<sequence>MQDSTELAILQDKLLADTLATLWMTFSSSLMTLVVGLPLGVLLYTTAKNGLFQNSWLNWPFSIFLNSLRALPFIVMAAVLTPVSKAVIGKITGDNVVIFILSVSAIPFYARMVELSLRSVDKNLIDAIRAMGATRLQIIREVILPEALSSLVTGFTVTVIAILSASSLAGYLGGESLGTLAVRYGIQNYMALIVWIVVLILILMNVIIQWFGDRLADKFNHL</sequence>
<keyword evidence="5 7" id="KW-1133">Transmembrane helix</keyword>
<dbReference type="SUPFAM" id="SSF161098">
    <property type="entry name" value="MetI-like"/>
    <property type="match status" value="1"/>
</dbReference>
<dbReference type="Proteomes" id="UP000188912">
    <property type="component" value="Chromosome"/>
</dbReference>
<evidence type="ECO:0000313" key="9">
    <source>
        <dbReference type="EMBL" id="AQS41033.1"/>
    </source>
</evidence>
<proteinExistence type="inferred from homology"/>
<feature type="transmembrane region" description="Helical" evidence="7">
    <location>
        <begin position="91"/>
        <end position="110"/>
    </location>
</feature>
<organism evidence="9 10">
    <name type="scientific">Candidatus Tokpelaia hoelldobleri</name>
    <dbReference type="NCBI Taxonomy" id="1902579"/>
    <lineage>
        <taxon>Bacteria</taxon>
        <taxon>Pseudomonadati</taxon>
        <taxon>Pseudomonadota</taxon>
        <taxon>Alphaproteobacteria</taxon>
        <taxon>Hyphomicrobiales</taxon>
        <taxon>Candidatus Tokpelaia</taxon>
    </lineage>
</organism>
<keyword evidence="3" id="KW-1003">Cell membrane</keyword>
<evidence type="ECO:0000256" key="7">
    <source>
        <dbReference type="RuleBase" id="RU363032"/>
    </source>
</evidence>
<dbReference type="STRING" id="1902579.BHV28_03170"/>
<dbReference type="GO" id="GO:0005886">
    <property type="term" value="C:plasma membrane"/>
    <property type="evidence" value="ECO:0007669"/>
    <property type="project" value="UniProtKB-SubCell"/>
</dbReference>
<evidence type="ECO:0000259" key="8">
    <source>
        <dbReference type="PROSITE" id="PS50928"/>
    </source>
</evidence>
<dbReference type="PANTHER" id="PTHR30450:SF1">
    <property type="entry name" value="D-METHIONINE TRANSPORT SYSTEM PERMEASE PROTEIN METI-RELATED"/>
    <property type="match status" value="1"/>
</dbReference>
<evidence type="ECO:0000256" key="1">
    <source>
        <dbReference type="ARBA" id="ARBA00004651"/>
    </source>
</evidence>
<keyword evidence="10" id="KW-1185">Reference proteome</keyword>
<keyword evidence="2 7" id="KW-0813">Transport</keyword>
<feature type="transmembrane region" description="Helical" evidence="7">
    <location>
        <begin position="20"/>
        <end position="44"/>
    </location>
</feature>
<protein>
    <submittedName>
        <fullName evidence="9">ABC transporter permease protein</fullName>
    </submittedName>
</protein>
<feature type="transmembrane region" description="Helical" evidence="7">
    <location>
        <begin position="189"/>
        <end position="212"/>
    </location>
</feature>
<evidence type="ECO:0000256" key="3">
    <source>
        <dbReference type="ARBA" id="ARBA00022475"/>
    </source>
</evidence>
<name>A0A1U9JT45_9HYPH</name>
<evidence type="ECO:0000256" key="6">
    <source>
        <dbReference type="ARBA" id="ARBA00023136"/>
    </source>
</evidence>
<evidence type="ECO:0000256" key="5">
    <source>
        <dbReference type="ARBA" id="ARBA00022989"/>
    </source>
</evidence>
<accession>A0A1U9JT45</accession>
<dbReference type="CDD" id="cd06261">
    <property type="entry name" value="TM_PBP2"/>
    <property type="match status" value="1"/>
</dbReference>
<reference evidence="9 10" key="1">
    <citation type="journal article" date="2010" name="Science">
        <title>Genomic comparison of the ants Camponotus floridanus and Harpegnathos saltator.</title>
        <authorList>
            <person name="Bonasio R."/>
            <person name="Zhang G."/>
            <person name="Ye C."/>
            <person name="Mutti N.S."/>
            <person name="Fang X."/>
            <person name="Qin N."/>
            <person name="Donahue G."/>
            <person name="Yang P."/>
            <person name="Li Q."/>
            <person name="Li C."/>
            <person name="Zhang P."/>
            <person name="Huang Z."/>
            <person name="Berger S.L."/>
            <person name="Reinberg D."/>
            <person name="Wang J."/>
            <person name="Liebig J."/>
        </authorList>
    </citation>
    <scope>NUCLEOTIDE SEQUENCE [LARGE SCALE GENOMIC DNA]</scope>
    <source>
        <strain evidence="9 10">Hsal</strain>
    </source>
</reference>
<comment type="subcellular location">
    <subcellularLocation>
        <location evidence="1 7">Cell membrane</location>
        <topology evidence="1 7">Multi-pass membrane protein</topology>
    </subcellularLocation>
</comment>
<evidence type="ECO:0000313" key="10">
    <source>
        <dbReference type="Proteomes" id="UP000188912"/>
    </source>
</evidence>
<dbReference type="InterPro" id="IPR035906">
    <property type="entry name" value="MetI-like_sf"/>
</dbReference>
<dbReference type="PROSITE" id="PS50928">
    <property type="entry name" value="ABC_TM1"/>
    <property type="match status" value="1"/>
</dbReference>
<dbReference type="Pfam" id="PF00528">
    <property type="entry name" value="BPD_transp_1"/>
    <property type="match status" value="1"/>
</dbReference>
<dbReference type="AlphaFoldDB" id="A0A1U9JT45"/>
<dbReference type="InterPro" id="IPR000515">
    <property type="entry name" value="MetI-like"/>
</dbReference>
<feature type="transmembrane region" description="Helical" evidence="7">
    <location>
        <begin position="147"/>
        <end position="169"/>
    </location>
</feature>
<dbReference type="InterPro" id="IPR051322">
    <property type="entry name" value="AA_ABC_Transporter_Permease"/>
</dbReference>
<gene>
    <name evidence="9" type="primary">metI</name>
    <name evidence="9" type="ORF">BHV28_03170</name>
</gene>
<feature type="transmembrane region" description="Helical" evidence="7">
    <location>
        <begin position="56"/>
        <end position="79"/>
    </location>
</feature>
<feature type="domain" description="ABC transmembrane type-1" evidence="8">
    <location>
        <begin position="18"/>
        <end position="208"/>
    </location>
</feature>